<dbReference type="GeneID" id="55494420"/>
<dbReference type="InterPro" id="IPR000863">
    <property type="entry name" value="Sulfotransferase_dom"/>
</dbReference>
<dbReference type="Proteomes" id="UP000050783">
    <property type="component" value="Unassembled WGS sequence"/>
</dbReference>
<dbReference type="GO" id="GO:0008146">
    <property type="term" value="F:sulfotransferase activity"/>
    <property type="evidence" value="ECO:0007669"/>
    <property type="project" value="InterPro"/>
</dbReference>
<accession>A0A0P1EG17</accession>
<evidence type="ECO:0000313" key="3">
    <source>
        <dbReference type="Proteomes" id="UP000050783"/>
    </source>
</evidence>
<dbReference type="Pfam" id="PF00685">
    <property type="entry name" value="Sulfotransfer_1"/>
    <property type="match status" value="1"/>
</dbReference>
<proteinExistence type="predicted"/>
<evidence type="ECO:0000259" key="1">
    <source>
        <dbReference type="Pfam" id="PF00685"/>
    </source>
</evidence>
<dbReference type="InterPro" id="IPR027417">
    <property type="entry name" value="P-loop_NTPase"/>
</dbReference>
<dbReference type="AlphaFoldDB" id="A0A0P1EG17"/>
<feature type="domain" description="Sulfotransferase" evidence="1">
    <location>
        <begin position="121"/>
        <end position="282"/>
    </location>
</feature>
<evidence type="ECO:0000313" key="2">
    <source>
        <dbReference type="EMBL" id="CUH49066.1"/>
    </source>
</evidence>
<protein>
    <submittedName>
        <fullName evidence="2">Sulfotransferase domain protein</fullName>
    </submittedName>
</protein>
<dbReference type="OrthoDB" id="4964299at2"/>
<organism evidence="2 3">
    <name type="scientific">Ruegeria atlantica</name>
    <dbReference type="NCBI Taxonomy" id="81569"/>
    <lineage>
        <taxon>Bacteria</taxon>
        <taxon>Pseudomonadati</taxon>
        <taxon>Pseudomonadota</taxon>
        <taxon>Alphaproteobacteria</taxon>
        <taxon>Rhodobacterales</taxon>
        <taxon>Roseobacteraceae</taxon>
        <taxon>Ruegeria</taxon>
    </lineage>
</organism>
<dbReference type="SUPFAM" id="SSF52540">
    <property type="entry name" value="P-loop containing nucleoside triphosphate hydrolases"/>
    <property type="match status" value="1"/>
</dbReference>
<dbReference type="Gene3D" id="3.40.50.300">
    <property type="entry name" value="P-loop containing nucleotide triphosphate hydrolases"/>
    <property type="match status" value="1"/>
</dbReference>
<dbReference type="RefSeq" id="WP_145974988.1">
    <property type="nucleotide sequence ID" value="NZ_CYPU01000055.1"/>
</dbReference>
<keyword evidence="2" id="KW-0808">Transferase</keyword>
<gene>
    <name evidence="2" type="ORF">RUA4292_03260</name>
</gene>
<reference evidence="2 3" key="1">
    <citation type="submission" date="2015-09" db="EMBL/GenBank/DDBJ databases">
        <authorList>
            <consortium name="Swine Surveillance"/>
        </authorList>
    </citation>
    <scope>NUCLEOTIDE SEQUENCE [LARGE SCALE GENOMIC DNA]</scope>
    <source>
        <strain evidence="2 3">CECT 4292</strain>
    </source>
</reference>
<name>A0A0P1EG17_9RHOB</name>
<dbReference type="EMBL" id="CYPU01000055">
    <property type="protein sequence ID" value="CUH49066.1"/>
    <property type="molecule type" value="Genomic_DNA"/>
</dbReference>
<sequence>MTAAGFGPQVRRSRIGQLRREVPNFLKKNKGLLVNPEFWSLLGRLSSTRVRGADIPKDIPILFVATHHKVMTTYFTAVLRLLGYGLNLPYQKVHIEHPDPQSRLVMSMHGKLDLPRLAPYRGVHVMRDPRDMIVSGYHYHKWTHEAWVHRPDENGCTYQVKLNAASTYDGLFMEIDHFIFFYRDTLLNWDTGDPDIFEVSFEDLMGESRVGTYRDIFSHLGFDGHDLELAADLMRLFEAKSRSGKKAGKIARKSHLRSGKSGQWRNELEPDHIAYIERELGPVLRKFGY</sequence>